<sequence>MSIASCVRHAELGDLVGLLNAQQAAKLDVLAPAAALRASDGLLQLSGVEPVLDERGITSVDGLYRPTGAADSHLGSKLKIPAGYLRSLREIDRTDLYDANVNGLLHGPDDPRLPGGPDERAFLLRLFTSPTPGEPGVLRAVLSDRYGIIDNLDVLTAVLDGIRLADADVTVRSCDLSESSMHCKVVSPKIRALAPTLLANYQSPFGSPELEAERRRVAGQIETGRRLAAREARGYRPGAEPVVFAGLRFSNSEIGHHAVTLKPELVIQICGNGLTLPLFAYTKRHVGDRLELGGTRSWSQDTQRKRLQVITAETRDKISEWMSPEFLTARVAELERHAGTPVTQPDRTLEVVSKKLGFTEDERGGILSHFIAGGQLTAAGIANAVTSYSQTIGDPDRADDLDDLALTAMTLV</sequence>
<accession>A0A366CV05</accession>
<dbReference type="STRING" id="1210090.GCA_001613185_06645"/>
<evidence type="ECO:0000313" key="2">
    <source>
        <dbReference type="Proteomes" id="UP000252586"/>
    </source>
</evidence>
<dbReference type="AlphaFoldDB" id="A0A366CV05"/>
<evidence type="ECO:0008006" key="3">
    <source>
        <dbReference type="Google" id="ProtNLM"/>
    </source>
</evidence>
<dbReference type="RefSeq" id="WP_067514207.1">
    <property type="nucleotide sequence ID" value="NZ_QNRE01000029.1"/>
</dbReference>
<dbReference type="Proteomes" id="UP000252586">
    <property type="component" value="Unassembled WGS sequence"/>
</dbReference>
<dbReference type="EMBL" id="QNRE01000029">
    <property type="protein sequence ID" value="RBO79949.1"/>
    <property type="molecule type" value="Genomic_DNA"/>
</dbReference>
<reference evidence="1 2" key="1">
    <citation type="submission" date="2018-06" db="EMBL/GenBank/DDBJ databases">
        <title>Genomic Encyclopedia of Type Strains, Phase IV (KMG-IV): sequencing the most valuable type-strain genomes for metagenomic binning, comparative biology and taxonomic classification.</title>
        <authorList>
            <person name="Goeker M."/>
        </authorList>
    </citation>
    <scope>NUCLEOTIDE SEQUENCE [LARGE SCALE GENOMIC DNA]</scope>
    <source>
        <strain evidence="1 2">DSM 44599</strain>
    </source>
</reference>
<name>A0A366CV05_9NOCA</name>
<protein>
    <recommendedName>
        <fullName evidence="3">DUF932 domain-containing protein</fullName>
    </recommendedName>
</protein>
<keyword evidence="2" id="KW-1185">Reference proteome</keyword>
<proteinExistence type="predicted"/>
<gene>
    <name evidence="1" type="ORF">DFR74_12925</name>
</gene>
<evidence type="ECO:0000313" key="1">
    <source>
        <dbReference type="EMBL" id="RBO79949.1"/>
    </source>
</evidence>
<organism evidence="1 2">
    <name type="scientific">Nocardia puris</name>
    <dbReference type="NCBI Taxonomy" id="208602"/>
    <lineage>
        <taxon>Bacteria</taxon>
        <taxon>Bacillati</taxon>
        <taxon>Actinomycetota</taxon>
        <taxon>Actinomycetes</taxon>
        <taxon>Mycobacteriales</taxon>
        <taxon>Nocardiaceae</taxon>
        <taxon>Nocardia</taxon>
    </lineage>
</organism>
<dbReference type="OrthoDB" id="2679764at2"/>
<comment type="caution">
    <text evidence="1">The sequence shown here is derived from an EMBL/GenBank/DDBJ whole genome shotgun (WGS) entry which is preliminary data.</text>
</comment>